<dbReference type="GO" id="GO:0000906">
    <property type="term" value="F:6,7-dimethyl-8-ribityllumazine synthase activity"/>
    <property type="evidence" value="ECO:0007669"/>
    <property type="project" value="UniProtKB-EC"/>
</dbReference>
<organism evidence="10">
    <name type="scientific">Micromonas pusilla (strain CCMP1545)</name>
    <name type="common">Picoplanktonic green alga</name>
    <dbReference type="NCBI Taxonomy" id="564608"/>
    <lineage>
        <taxon>Eukaryota</taxon>
        <taxon>Viridiplantae</taxon>
        <taxon>Chlorophyta</taxon>
        <taxon>Mamiellophyceae</taxon>
        <taxon>Mamiellales</taxon>
        <taxon>Mamiellaceae</taxon>
        <taxon>Micromonas</taxon>
    </lineage>
</organism>
<dbReference type="Pfam" id="PF00885">
    <property type="entry name" value="DMRL_synthase"/>
    <property type="match status" value="1"/>
</dbReference>
<evidence type="ECO:0000256" key="3">
    <source>
        <dbReference type="ARBA" id="ARBA00012664"/>
    </source>
</evidence>
<comment type="similarity">
    <text evidence="2 7">Belongs to the DMRL synthase family.</text>
</comment>
<keyword evidence="10" id="KW-1185">Reference proteome</keyword>
<evidence type="ECO:0000256" key="1">
    <source>
        <dbReference type="ARBA" id="ARBA00004917"/>
    </source>
</evidence>
<feature type="region of interest" description="Disordered" evidence="8">
    <location>
        <begin position="54"/>
        <end position="101"/>
    </location>
</feature>
<dbReference type="NCBIfam" id="TIGR00114">
    <property type="entry name" value="lumazine-synth"/>
    <property type="match status" value="1"/>
</dbReference>
<dbReference type="EC" id="2.5.1.78" evidence="3 7"/>
<dbReference type="AlphaFoldDB" id="C1MWW5"/>
<evidence type="ECO:0000256" key="6">
    <source>
        <dbReference type="ARBA" id="ARBA00048785"/>
    </source>
</evidence>
<name>C1MWW5_MICPC</name>
<dbReference type="Gene3D" id="3.40.50.960">
    <property type="entry name" value="Lumazine/riboflavin synthase"/>
    <property type="match status" value="1"/>
</dbReference>
<evidence type="ECO:0000256" key="4">
    <source>
        <dbReference type="ARBA" id="ARBA00022619"/>
    </source>
</evidence>
<dbReference type="EMBL" id="GG663741">
    <property type="protein sequence ID" value="EEH55653.1"/>
    <property type="molecule type" value="Genomic_DNA"/>
</dbReference>
<protein>
    <recommendedName>
        <fullName evidence="3 7">6,7-dimethyl-8-ribityllumazine synthase</fullName>
        <shortName evidence="7">DMRL synthase</shortName>
        <ecNumber evidence="3 7">2.5.1.78</ecNumber>
    </recommendedName>
</protein>
<dbReference type="GO" id="GO:0009231">
    <property type="term" value="P:riboflavin biosynthetic process"/>
    <property type="evidence" value="ECO:0007669"/>
    <property type="project" value="UniProtKB-UniPathway"/>
</dbReference>
<feature type="compositionally biased region" description="Low complexity" evidence="8">
    <location>
        <begin position="70"/>
        <end position="83"/>
    </location>
</feature>
<dbReference type="InterPro" id="IPR036467">
    <property type="entry name" value="LS/RS_sf"/>
</dbReference>
<reference evidence="9 10" key="1">
    <citation type="journal article" date="2009" name="Science">
        <title>Green evolution and dynamic adaptations revealed by genomes of the marine picoeukaryotes Micromonas.</title>
        <authorList>
            <person name="Worden A.Z."/>
            <person name="Lee J.H."/>
            <person name="Mock T."/>
            <person name="Rouze P."/>
            <person name="Simmons M.P."/>
            <person name="Aerts A.L."/>
            <person name="Allen A.E."/>
            <person name="Cuvelier M.L."/>
            <person name="Derelle E."/>
            <person name="Everett M.V."/>
            <person name="Foulon E."/>
            <person name="Grimwood J."/>
            <person name="Gundlach H."/>
            <person name="Henrissat B."/>
            <person name="Napoli C."/>
            <person name="McDonald S.M."/>
            <person name="Parker M.S."/>
            <person name="Rombauts S."/>
            <person name="Salamov A."/>
            <person name="Von Dassow P."/>
            <person name="Badger J.H."/>
            <person name="Coutinho P.M."/>
            <person name="Demir E."/>
            <person name="Dubchak I."/>
            <person name="Gentemann C."/>
            <person name="Eikrem W."/>
            <person name="Gready J.E."/>
            <person name="John U."/>
            <person name="Lanier W."/>
            <person name="Lindquist E.A."/>
            <person name="Lucas S."/>
            <person name="Mayer K.F."/>
            <person name="Moreau H."/>
            <person name="Not F."/>
            <person name="Otillar R."/>
            <person name="Panaud O."/>
            <person name="Pangilinan J."/>
            <person name="Paulsen I."/>
            <person name="Piegu B."/>
            <person name="Poliakov A."/>
            <person name="Robbens S."/>
            <person name="Schmutz J."/>
            <person name="Toulza E."/>
            <person name="Wyss T."/>
            <person name="Zelensky A."/>
            <person name="Zhou K."/>
            <person name="Armbrust E.V."/>
            <person name="Bhattacharya D."/>
            <person name="Goodenough U.W."/>
            <person name="Van de Peer Y."/>
            <person name="Grigoriev I.V."/>
        </authorList>
    </citation>
    <scope>NUCLEOTIDE SEQUENCE [LARGE SCALE GENOMIC DNA]</scope>
    <source>
        <strain evidence="9 10">CCMP1545</strain>
    </source>
</reference>
<dbReference type="PANTHER" id="PTHR21058:SF0">
    <property type="entry name" value="6,7-DIMETHYL-8-RIBITYLLUMAZINE SYNTHASE"/>
    <property type="match status" value="1"/>
</dbReference>
<keyword evidence="4 7" id="KW-0686">Riboflavin biosynthesis</keyword>
<evidence type="ECO:0000256" key="8">
    <source>
        <dbReference type="SAM" id="MobiDB-lite"/>
    </source>
</evidence>
<comment type="catalytic activity">
    <reaction evidence="6 7">
        <text>(2S)-2-hydroxy-3-oxobutyl phosphate + 5-amino-6-(D-ribitylamino)uracil = 6,7-dimethyl-8-(1-D-ribityl)lumazine + phosphate + 2 H2O + H(+)</text>
        <dbReference type="Rhea" id="RHEA:26152"/>
        <dbReference type="ChEBI" id="CHEBI:15377"/>
        <dbReference type="ChEBI" id="CHEBI:15378"/>
        <dbReference type="ChEBI" id="CHEBI:15934"/>
        <dbReference type="ChEBI" id="CHEBI:43474"/>
        <dbReference type="ChEBI" id="CHEBI:58201"/>
        <dbReference type="ChEBI" id="CHEBI:58830"/>
        <dbReference type="EC" id="2.5.1.78"/>
    </reaction>
</comment>
<dbReference type="KEGG" id="mpp:MICPUCDRAFT_59277"/>
<evidence type="ECO:0000313" key="9">
    <source>
        <dbReference type="EMBL" id="EEH55653.1"/>
    </source>
</evidence>
<dbReference type="STRING" id="564608.C1MWW5"/>
<evidence type="ECO:0000256" key="7">
    <source>
        <dbReference type="RuleBase" id="RU003795"/>
    </source>
</evidence>
<dbReference type="OrthoDB" id="2965at2759"/>
<dbReference type="GeneID" id="9685432"/>
<evidence type="ECO:0000256" key="2">
    <source>
        <dbReference type="ARBA" id="ARBA00007424"/>
    </source>
</evidence>
<dbReference type="RefSeq" id="XP_003059701.1">
    <property type="nucleotide sequence ID" value="XM_003059655.1"/>
</dbReference>
<dbReference type="InterPro" id="IPR034964">
    <property type="entry name" value="LS"/>
</dbReference>
<comment type="pathway">
    <text evidence="1 7">Cofactor biosynthesis; riboflavin biosynthesis; riboflavin from 2-hydroxy-3-oxobutyl phosphate and 5-amino-6-(D-ribitylamino)uracil: step 1/2.</text>
</comment>
<keyword evidence="5 7" id="KW-0808">Transferase</keyword>
<dbReference type="UniPathway" id="UPA00275">
    <property type="reaction ID" value="UER00404"/>
</dbReference>
<evidence type="ECO:0000313" key="10">
    <source>
        <dbReference type="Proteomes" id="UP000001876"/>
    </source>
</evidence>
<evidence type="ECO:0000256" key="5">
    <source>
        <dbReference type="ARBA" id="ARBA00022679"/>
    </source>
</evidence>
<dbReference type="GO" id="GO:0009349">
    <property type="term" value="C:riboflavin synthase complex"/>
    <property type="evidence" value="ECO:0007669"/>
    <property type="project" value="UniProtKB-UniRule"/>
</dbReference>
<dbReference type="SUPFAM" id="SSF52121">
    <property type="entry name" value="Lumazine synthase"/>
    <property type="match status" value="1"/>
</dbReference>
<dbReference type="OMA" id="RMARYMA"/>
<gene>
    <name evidence="9" type="ORF">MICPUCDRAFT_59277</name>
</gene>
<proteinExistence type="inferred from homology"/>
<dbReference type="PANTHER" id="PTHR21058">
    <property type="entry name" value="6,7-DIMETHYL-8-RIBITYLLUMAZINE SYNTHASE DMRL SYNTHASE LUMAZINE SYNTHASE"/>
    <property type="match status" value="1"/>
</dbReference>
<dbReference type="Proteomes" id="UP000001876">
    <property type="component" value="Unassembled WGS sequence"/>
</dbReference>
<comment type="function">
    <text evidence="7">Catalyzes the formation of 6,7-dimethyl-8-ribityllumazine by condensation of 5-amino-6-(D-ribitylamino)uracil with 3,4-dihydroxy-2-butanone 4-phosphate. This is the penultimate step in the biosynthesis of riboflavin.</text>
</comment>
<accession>C1MWW5</accession>
<sequence>MSMSMSMTSAALAPARVTAKATKARAARALLARASPSSVAGSVVSSFVSSPDRLTTVPLPLSRPPIPRQANASATRRGATARARATDERASLPKEYTYHTPGSVQETDDAVVFAHQTDAEKAKWSDASVHHVGDDSDAPVRVGVVIGEFHNVLMDRMLEDARVAAIAMGATVDEVVWVPGTYEAPLVVERMLENDALDAVCVIGYIEKGSTLHGQEMGATCSLIFKQLELEYNKPVGMGIIGPGATAEQAEGRVAYAGNGMRAAIRMARYMARTV</sequence>
<dbReference type="InterPro" id="IPR002180">
    <property type="entry name" value="LS/RS"/>
</dbReference>